<comment type="subcellular location">
    <subcellularLocation>
        <location evidence="4">Cytoplasm</location>
    </subcellularLocation>
</comment>
<proteinExistence type="inferred from homology"/>
<dbReference type="GO" id="GO:0006417">
    <property type="term" value="P:regulation of translation"/>
    <property type="evidence" value="ECO:0007669"/>
    <property type="project" value="UniProtKB-KW"/>
</dbReference>
<evidence type="ECO:0000256" key="3">
    <source>
        <dbReference type="ARBA" id="ARBA00022845"/>
    </source>
</evidence>
<dbReference type="HAMAP" id="MF_01185">
    <property type="entry name" value="FliW"/>
    <property type="match status" value="1"/>
</dbReference>
<organism evidence="5 6">
    <name type="scientific">Schinkia azotoformans MEV2011</name>
    <dbReference type="NCBI Taxonomy" id="1348973"/>
    <lineage>
        <taxon>Bacteria</taxon>
        <taxon>Bacillati</taxon>
        <taxon>Bacillota</taxon>
        <taxon>Bacilli</taxon>
        <taxon>Bacillales</taxon>
        <taxon>Bacillaceae</taxon>
        <taxon>Calidifontibacillus/Schinkia group</taxon>
        <taxon>Schinkia</taxon>
    </lineage>
</organism>
<evidence type="ECO:0000313" key="6">
    <source>
        <dbReference type="Proteomes" id="UP000027936"/>
    </source>
</evidence>
<dbReference type="EMBL" id="JJRY01000001">
    <property type="protein sequence ID" value="KEF40329.1"/>
    <property type="molecule type" value="Genomic_DNA"/>
</dbReference>
<protein>
    <recommendedName>
        <fullName evidence="4">Flagellar assembly factor FliW</fullName>
    </recommendedName>
</protein>
<dbReference type="GO" id="GO:0005737">
    <property type="term" value="C:cytoplasm"/>
    <property type="evidence" value="ECO:0007669"/>
    <property type="project" value="UniProtKB-SubCell"/>
</dbReference>
<keyword evidence="1 4" id="KW-0963">Cytoplasm</keyword>
<dbReference type="Gene3D" id="2.30.290.10">
    <property type="entry name" value="BH3618-like"/>
    <property type="match status" value="1"/>
</dbReference>
<dbReference type="NCBIfam" id="NF009793">
    <property type="entry name" value="PRK13285.1-1"/>
    <property type="match status" value="1"/>
</dbReference>
<evidence type="ECO:0000313" key="5">
    <source>
        <dbReference type="EMBL" id="KEF40329.1"/>
    </source>
</evidence>
<comment type="similarity">
    <text evidence="4">Belongs to the FliW family.</text>
</comment>
<dbReference type="InterPro" id="IPR003775">
    <property type="entry name" value="Flagellar_assembly_factor_FliW"/>
</dbReference>
<comment type="caution">
    <text evidence="5">The sequence shown here is derived from an EMBL/GenBank/DDBJ whole genome shotgun (WGS) entry which is preliminary data.</text>
</comment>
<name>A0A072NRK5_SCHAZ</name>
<dbReference type="PANTHER" id="PTHR39190:SF1">
    <property type="entry name" value="FLAGELLAR ASSEMBLY FACTOR FLIW"/>
    <property type="match status" value="1"/>
</dbReference>
<evidence type="ECO:0000256" key="1">
    <source>
        <dbReference type="ARBA" id="ARBA00022490"/>
    </source>
</evidence>
<accession>A0A072NRK5</accession>
<dbReference type="AlphaFoldDB" id="A0A072NRK5"/>
<evidence type="ECO:0000256" key="4">
    <source>
        <dbReference type="HAMAP-Rule" id="MF_01185"/>
    </source>
</evidence>
<sequence>MKINTKYHGEMEIEDKAIIQFEEGIPSFEDEKQFVIIPLDEDSPFLILQSLTTPSLGFVIINPFDYFTDYTVDLSESTIQKLKIKNEDQVAIYTILTVQEPFENTTTNLSGPIVINVKDQLGKQIILNNEKYTTKHHIISTPTALSKEGE</sequence>
<evidence type="ECO:0000256" key="2">
    <source>
        <dbReference type="ARBA" id="ARBA00022795"/>
    </source>
</evidence>
<keyword evidence="2 4" id="KW-1005">Bacterial flagellum biogenesis</keyword>
<keyword evidence="3 4" id="KW-0810">Translation regulation</keyword>
<dbReference type="OrthoDB" id="9801235at2"/>
<keyword evidence="4" id="KW-0143">Chaperone</keyword>
<dbReference type="SUPFAM" id="SSF141457">
    <property type="entry name" value="BH3618-like"/>
    <property type="match status" value="1"/>
</dbReference>
<dbReference type="GO" id="GO:0044780">
    <property type="term" value="P:bacterial-type flagellum assembly"/>
    <property type="evidence" value="ECO:0007669"/>
    <property type="project" value="UniProtKB-UniRule"/>
</dbReference>
<dbReference type="InterPro" id="IPR024046">
    <property type="entry name" value="Flagellar_assmbl_FliW_dom_sf"/>
</dbReference>
<comment type="function">
    <text evidence="4">Acts as an anti-CsrA protein, binds CsrA and prevents it from repressing translation of its target genes, one of which is flagellin. Binds to flagellin and participates in the assembly of the flagellum.</text>
</comment>
<dbReference type="PATRIC" id="fig|1348973.3.peg.343"/>
<gene>
    <name evidence="4" type="primary">fliW</name>
    <name evidence="5" type="ORF">M670_00355</name>
</gene>
<reference evidence="5 6" key="1">
    <citation type="submission" date="2014-04" db="EMBL/GenBank/DDBJ databases">
        <title>Draft genome sequence of Bacillus azotoformans MEV2011, a (co-) denitrifying strain unable to grow in the presence of oxygen.</title>
        <authorList>
            <person name="Nielsen M."/>
            <person name="Schreiber L."/>
            <person name="Finster K."/>
            <person name="Schramm A."/>
        </authorList>
    </citation>
    <scope>NUCLEOTIDE SEQUENCE [LARGE SCALE GENOMIC DNA]</scope>
    <source>
        <strain evidence="5 6">MEV2011</strain>
    </source>
</reference>
<dbReference type="PANTHER" id="PTHR39190">
    <property type="entry name" value="FLAGELLAR ASSEMBLY FACTOR FLIW"/>
    <property type="match status" value="1"/>
</dbReference>
<dbReference type="Proteomes" id="UP000027936">
    <property type="component" value="Unassembled WGS sequence"/>
</dbReference>
<dbReference type="RefSeq" id="WP_035192731.1">
    <property type="nucleotide sequence ID" value="NZ_JJRY01000001.1"/>
</dbReference>
<comment type="subunit">
    <text evidence="4">Interacts with translational regulator CsrA and flagellin(s).</text>
</comment>
<dbReference type="Pfam" id="PF02623">
    <property type="entry name" value="FliW"/>
    <property type="match status" value="1"/>
</dbReference>